<sequence>MQLMYARCLIDPCAEVSFVTQRVVQCLSAKIKPVSVSVVGVGAGPSAVSKGEVFLQLRSRLNTEFCLEFSALVLREVTGFLPREEVVVSNWDHIRGLQLADPDFACSKRIDCVLSAEVYAAIIRPGLRVGATDTPVAQETVFGWILTGRASSASESDRAQSAPACHVEVEPSISTLLEKFWEMEEISTSKVLSEEDQYWEDYFADTVYRDSKGRFVVRLPFSERLSEVSFAHTRQIAVASLLRSEKRRAQDYRVDSAYRKFMEEYLTLGHMEPVNSSHRKDNTFYFTHHPVYSAEVGPEGKFRVVFNGSCGKISLNDVLLTGRKLQSDVTIIISMWRFSKIVFTADIVKEFRQILIHPDDVDWQRIVWRSDVSKHIEDYRLLTVTYGTRSAPYLSIQTLLQLASEGSVQFPLAAQVLRHNMYLDDAFVGADNESEAIEIRNQLIKLLSSAGMELGKWASNNSAIVEDIQAEKQKEFAVEWDEAVSAFGLKWTPLSDSFRFEVKIPVSSKVVSKRSILSEISRLFDPLGWLSSVLVRAKLMLQDLWINGIDWDSPLTGELLDQWQALRSDLPDLAQLRIPRWFGSSSQTSWELHEFSDASQRAFVAAAYMVIPGQKSALIMSKTKVAPIKTESLPRLELCGSVLLVRLLKHLLDGLLLKPVSVHCWADSKVVLDWLNGHPSR</sequence>
<dbReference type="Pfam" id="PF05380">
    <property type="entry name" value="Peptidase_A17"/>
    <property type="match status" value="1"/>
</dbReference>
<dbReference type="Gene3D" id="3.30.70.270">
    <property type="match status" value="1"/>
</dbReference>
<proteinExistence type="predicted"/>
<evidence type="ECO:0008006" key="3">
    <source>
        <dbReference type="Google" id="ProtNLM"/>
    </source>
</evidence>
<dbReference type="PANTHER" id="PTHR47331:SF1">
    <property type="entry name" value="GAG-LIKE PROTEIN"/>
    <property type="match status" value="1"/>
</dbReference>
<dbReference type="GeneID" id="116417891"/>
<dbReference type="InterPro" id="IPR008042">
    <property type="entry name" value="Retrotrans_Pao"/>
</dbReference>
<organism evidence="1 2">
    <name type="scientific">Nasonia vitripennis</name>
    <name type="common">Parasitic wasp</name>
    <dbReference type="NCBI Taxonomy" id="7425"/>
    <lineage>
        <taxon>Eukaryota</taxon>
        <taxon>Metazoa</taxon>
        <taxon>Ecdysozoa</taxon>
        <taxon>Arthropoda</taxon>
        <taxon>Hexapoda</taxon>
        <taxon>Insecta</taxon>
        <taxon>Pterygota</taxon>
        <taxon>Neoptera</taxon>
        <taxon>Endopterygota</taxon>
        <taxon>Hymenoptera</taxon>
        <taxon>Apocrita</taxon>
        <taxon>Proctotrupomorpha</taxon>
        <taxon>Chalcidoidea</taxon>
        <taxon>Pteromalidae</taxon>
        <taxon>Pteromalinae</taxon>
        <taxon>Nasonia</taxon>
    </lineage>
</organism>
<dbReference type="RefSeq" id="XP_031788867.1">
    <property type="nucleotide sequence ID" value="XM_031933007.1"/>
</dbReference>
<dbReference type="InterPro" id="IPR043128">
    <property type="entry name" value="Rev_trsase/Diguanyl_cyclase"/>
</dbReference>
<dbReference type="OrthoDB" id="7550037at2759"/>
<evidence type="ECO:0000313" key="2">
    <source>
        <dbReference type="Proteomes" id="UP000002358"/>
    </source>
</evidence>
<dbReference type="SUPFAM" id="SSF56672">
    <property type="entry name" value="DNA/RNA polymerases"/>
    <property type="match status" value="1"/>
</dbReference>
<dbReference type="AlphaFoldDB" id="A0A7M7QJU9"/>
<keyword evidence="2" id="KW-1185">Reference proteome</keyword>
<reference evidence="1" key="1">
    <citation type="submission" date="2021-01" db="UniProtKB">
        <authorList>
            <consortium name="EnsemblMetazoa"/>
        </authorList>
    </citation>
    <scope>IDENTIFICATION</scope>
</reference>
<dbReference type="GO" id="GO:0071897">
    <property type="term" value="P:DNA biosynthetic process"/>
    <property type="evidence" value="ECO:0007669"/>
    <property type="project" value="UniProtKB-ARBA"/>
</dbReference>
<accession>A0A7M7QJU9</accession>
<name>A0A7M7QJU9_NASVI</name>
<dbReference type="InterPro" id="IPR043502">
    <property type="entry name" value="DNA/RNA_pol_sf"/>
</dbReference>
<dbReference type="KEGG" id="nvi:116417891"/>
<dbReference type="Proteomes" id="UP000002358">
    <property type="component" value="Unassembled WGS sequence"/>
</dbReference>
<dbReference type="EnsemblMetazoa" id="XM_031933007">
    <property type="protein sequence ID" value="XP_031788867"/>
    <property type="gene ID" value="LOC116417891"/>
</dbReference>
<dbReference type="PANTHER" id="PTHR47331">
    <property type="entry name" value="PHD-TYPE DOMAIN-CONTAINING PROTEIN"/>
    <property type="match status" value="1"/>
</dbReference>
<dbReference type="Gene3D" id="3.10.10.10">
    <property type="entry name" value="HIV Type 1 Reverse Transcriptase, subunit A, domain 1"/>
    <property type="match status" value="1"/>
</dbReference>
<dbReference type="InParanoid" id="A0A7M7QJU9"/>
<protein>
    <recommendedName>
        <fullName evidence="3">Peptidase aspartic putative domain-containing protein</fullName>
    </recommendedName>
</protein>
<evidence type="ECO:0000313" key="1">
    <source>
        <dbReference type="EnsemblMetazoa" id="XP_031788867"/>
    </source>
</evidence>